<evidence type="ECO:0008006" key="3">
    <source>
        <dbReference type="Google" id="ProtNLM"/>
    </source>
</evidence>
<dbReference type="InterPro" id="IPR029044">
    <property type="entry name" value="Nucleotide-diphossugar_trans"/>
</dbReference>
<organism evidence="1 2">
    <name type="scientific">Enterobacter huaxiensis</name>
    <dbReference type="NCBI Taxonomy" id="2494702"/>
    <lineage>
        <taxon>Bacteria</taxon>
        <taxon>Pseudomonadati</taxon>
        <taxon>Pseudomonadota</taxon>
        <taxon>Gammaproteobacteria</taxon>
        <taxon>Enterobacterales</taxon>
        <taxon>Enterobacteriaceae</taxon>
        <taxon>Enterobacter</taxon>
    </lineage>
</organism>
<sequence length="287" mass="33642">MNIIEKLKVLFLSFRLTCKYVFLTIFSHEKLSCNHNGNHSFAVSLTSYGARVNFVFLTIESILQQKTKPTTVLLWLYKEDKPNLWAGFFLNRQVRRGLRIIYLEDDYRSYKKLSYVLNYKIESQYYVTADDDVFYPINWLSGFNTELSNNPHAVYCYRGRTIQFANNDEIVPYNNWKLASKKDIEGRNLLPTGVSGVCYPMKSLDDRISDFDAVSDLCPYADDVWYKMVTTANGYRSLLINENSEHFTPIITGFIKGLEKYNVYQDRNTPQFNNSLKYFNLSKQDFE</sequence>
<proteinExistence type="predicted"/>
<accession>A0A3R9NHA3</accession>
<gene>
    <name evidence="1" type="ORF">EJE24_00305</name>
</gene>
<reference evidence="1 2" key="1">
    <citation type="submission" date="2018-12" db="EMBL/GenBank/DDBJ databases">
        <title>The Genome Submission of two Enterobacter spp. strains.</title>
        <authorList>
            <person name="Wu W."/>
            <person name="Wei L."/>
            <person name="Feng Y."/>
            <person name="Zong Z."/>
        </authorList>
    </citation>
    <scope>NUCLEOTIDE SEQUENCE [LARGE SCALE GENOMIC DNA]</scope>
    <source>
        <strain evidence="1 2">WCHEHu045002</strain>
    </source>
</reference>
<evidence type="ECO:0000313" key="2">
    <source>
        <dbReference type="Proteomes" id="UP000276389"/>
    </source>
</evidence>
<dbReference type="AlphaFoldDB" id="A0A3R9NHA3"/>
<dbReference type="SUPFAM" id="SSF53448">
    <property type="entry name" value="Nucleotide-diphospho-sugar transferases"/>
    <property type="match status" value="1"/>
</dbReference>
<comment type="caution">
    <text evidence="1">The sequence shown here is derived from an EMBL/GenBank/DDBJ whole genome shotgun (WGS) entry which is preliminary data.</text>
</comment>
<name>A0A3R9NHA3_9ENTR</name>
<dbReference type="EMBL" id="RWHU01000001">
    <property type="protein sequence ID" value="RSK70255.1"/>
    <property type="molecule type" value="Genomic_DNA"/>
</dbReference>
<protein>
    <recommendedName>
        <fullName evidence="3">Glycosyltransferase family 2 protein</fullName>
    </recommendedName>
</protein>
<dbReference type="Proteomes" id="UP000276389">
    <property type="component" value="Unassembled WGS sequence"/>
</dbReference>
<evidence type="ECO:0000313" key="1">
    <source>
        <dbReference type="EMBL" id="RSK70255.1"/>
    </source>
</evidence>
<dbReference type="RefSeq" id="WP_125913294.1">
    <property type="nucleotide sequence ID" value="NZ_RWHU01000001.1"/>
</dbReference>